<gene>
    <name evidence="2" type="ORF">WJX75_000349</name>
</gene>
<dbReference type="InterPro" id="IPR025444">
    <property type="entry name" value="Monooxy_af470"/>
</dbReference>
<comment type="caution">
    <text evidence="2">The sequence shown here is derived from an EMBL/GenBank/DDBJ whole genome shotgun (WGS) entry which is preliminary data.</text>
</comment>
<dbReference type="Pfam" id="PF13826">
    <property type="entry name" value="Monooxy_af470-like"/>
    <property type="match status" value="1"/>
</dbReference>
<accession>A0ABR2YW00</accession>
<feature type="compositionally biased region" description="Basic and acidic residues" evidence="1">
    <location>
        <begin position="164"/>
        <end position="182"/>
    </location>
</feature>
<proteinExistence type="predicted"/>
<organism evidence="2 3">
    <name type="scientific">Coccomyxa subellipsoidea</name>
    <dbReference type="NCBI Taxonomy" id="248742"/>
    <lineage>
        <taxon>Eukaryota</taxon>
        <taxon>Viridiplantae</taxon>
        <taxon>Chlorophyta</taxon>
        <taxon>core chlorophytes</taxon>
        <taxon>Trebouxiophyceae</taxon>
        <taxon>Trebouxiophyceae incertae sedis</taxon>
        <taxon>Coccomyxaceae</taxon>
        <taxon>Coccomyxa</taxon>
    </lineage>
</organism>
<evidence type="ECO:0000313" key="2">
    <source>
        <dbReference type="EMBL" id="KAK9915529.1"/>
    </source>
</evidence>
<dbReference type="Proteomes" id="UP001491310">
    <property type="component" value="Unassembled WGS sequence"/>
</dbReference>
<sequence>MLPKGSPGLAQGGQLLREGRTAHIEGDFVVFLIGAVVHNYWDVRAWLPVFKGMGEMLKELNENPECGFLGGHVYVGRPTLLVQYWRSFDQLHDYARAPSKKHFPAWVKTRAVMRANKSFGIYHETYKVRAGEYECIYMNMHPFGLGGVVGTAPIQGRYTTARGRMGETKGDDNPVVERESNL</sequence>
<feature type="region of interest" description="Disordered" evidence="1">
    <location>
        <begin position="162"/>
        <end position="182"/>
    </location>
</feature>
<dbReference type="EMBL" id="JALJOT010000004">
    <property type="protein sequence ID" value="KAK9915529.1"/>
    <property type="molecule type" value="Genomic_DNA"/>
</dbReference>
<reference evidence="2 3" key="1">
    <citation type="journal article" date="2024" name="Nat. Commun.">
        <title>Phylogenomics reveals the evolutionary origins of lichenization in chlorophyte algae.</title>
        <authorList>
            <person name="Puginier C."/>
            <person name="Libourel C."/>
            <person name="Otte J."/>
            <person name="Skaloud P."/>
            <person name="Haon M."/>
            <person name="Grisel S."/>
            <person name="Petersen M."/>
            <person name="Berrin J.G."/>
            <person name="Delaux P.M."/>
            <person name="Dal Grande F."/>
            <person name="Keller J."/>
        </authorList>
    </citation>
    <scope>NUCLEOTIDE SEQUENCE [LARGE SCALE GENOMIC DNA]</scope>
    <source>
        <strain evidence="2 3">SAG 216-7</strain>
    </source>
</reference>
<evidence type="ECO:0000313" key="3">
    <source>
        <dbReference type="Proteomes" id="UP001491310"/>
    </source>
</evidence>
<keyword evidence="3" id="KW-1185">Reference proteome</keyword>
<evidence type="ECO:0000256" key="1">
    <source>
        <dbReference type="SAM" id="MobiDB-lite"/>
    </source>
</evidence>
<name>A0ABR2YW00_9CHLO</name>
<evidence type="ECO:0008006" key="4">
    <source>
        <dbReference type="Google" id="ProtNLM"/>
    </source>
</evidence>
<protein>
    <recommendedName>
        <fullName evidence="4">DUF4188 domain-containing protein</fullName>
    </recommendedName>
</protein>